<evidence type="ECO:0000256" key="1">
    <source>
        <dbReference type="SAM" id="MobiDB-lite"/>
    </source>
</evidence>
<organism evidence="2 3">
    <name type="scientific">Austropuccinia psidii MF-1</name>
    <dbReference type="NCBI Taxonomy" id="1389203"/>
    <lineage>
        <taxon>Eukaryota</taxon>
        <taxon>Fungi</taxon>
        <taxon>Dikarya</taxon>
        <taxon>Basidiomycota</taxon>
        <taxon>Pucciniomycotina</taxon>
        <taxon>Pucciniomycetes</taxon>
        <taxon>Pucciniales</taxon>
        <taxon>Sphaerophragmiaceae</taxon>
        <taxon>Austropuccinia</taxon>
    </lineage>
</organism>
<feature type="region of interest" description="Disordered" evidence="1">
    <location>
        <begin position="31"/>
        <end position="58"/>
    </location>
</feature>
<comment type="caution">
    <text evidence="2">The sequence shown here is derived from an EMBL/GenBank/DDBJ whole genome shotgun (WGS) entry which is preliminary data.</text>
</comment>
<reference evidence="2" key="1">
    <citation type="submission" date="2021-03" db="EMBL/GenBank/DDBJ databases">
        <title>Draft genome sequence of rust myrtle Austropuccinia psidii MF-1, a brazilian biotype.</title>
        <authorList>
            <person name="Quecine M.C."/>
            <person name="Pachon D.M.R."/>
            <person name="Bonatelli M.L."/>
            <person name="Correr F.H."/>
            <person name="Franceschini L.M."/>
            <person name="Leite T.F."/>
            <person name="Margarido G.R.A."/>
            <person name="Almeida C.A."/>
            <person name="Ferrarezi J.A."/>
            <person name="Labate C.A."/>
        </authorList>
    </citation>
    <scope>NUCLEOTIDE SEQUENCE</scope>
    <source>
        <strain evidence="2">MF-1</strain>
    </source>
</reference>
<dbReference type="Proteomes" id="UP000765509">
    <property type="component" value="Unassembled WGS sequence"/>
</dbReference>
<dbReference type="EMBL" id="AVOT02037548">
    <property type="protein sequence ID" value="MBW0532230.1"/>
    <property type="molecule type" value="Genomic_DNA"/>
</dbReference>
<sequence>MEAEEPFIRGSMKSRRLTSFSGLLGGYPGIFQGPRNRLEEAEDKEERESVEEEGYDEDGVAHSLEDDFESHEAPNISLCNQTHISQTETGLLGMMEKMTQFIIHLT</sequence>
<feature type="compositionally biased region" description="Basic and acidic residues" evidence="1">
    <location>
        <begin position="36"/>
        <end position="47"/>
    </location>
</feature>
<proteinExistence type="predicted"/>
<dbReference type="AlphaFoldDB" id="A0A9Q3EZH9"/>
<accession>A0A9Q3EZH9</accession>
<feature type="compositionally biased region" description="Acidic residues" evidence="1">
    <location>
        <begin position="48"/>
        <end position="58"/>
    </location>
</feature>
<evidence type="ECO:0000313" key="3">
    <source>
        <dbReference type="Proteomes" id="UP000765509"/>
    </source>
</evidence>
<gene>
    <name evidence="2" type="ORF">O181_071945</name>
</gene>
<name>A0A9Q3EZH9_9BASI</name>
<keyword evidence="3" id="KW-1185">Reference proteome</keyword>
<protein>
    <submittedName>
        <fullName evidence="2">Uncharacterized protein</fullName>
    </submittedName>
</protein>
<evidence type="ECO:0000313" key="2">
    <source>
        <dbReference type="EMBL" id="MBW0532230.1"/>
    </source>
</evidence>